<dbReference type="AlphaFoldDB" id="A0AAD5WL81"/>
<reference evidence="3" key="1">
    <citation type="submission" date="2021-06" db="EMBL/GenBank/DDBJ databases">
        <title>Parelaphostrongylus tenuis whole genome reference sequence.</title>
        <authorList>
            <person name="Garwood T.J."/>
            <person name="Larsen P.A."/>
            <person name="Fountain-Jones N.M."/>
            <person name="Garbe J.R."/>
            <person name="Macchietto M.G."/>
            <person name="Kania S.A."/>
            <person name="Gerhold R.W."/>
            <person name="Richards J.E."/>
            <person name="Wolf T.M."/>
        </authorList>
    </citation>
    <scope>NUCLEOTIDE SEQUENCE</scope>
    <source>
        <strain evidence="3">MNPRO001-30</strain>
        <tissue evidence="3">Meninges</tissue>
    </source>
</reference>
<dbReference type="Proteomes" id="UP001196413">
    <property type="component" value="Unassembled WGS sequence"/>
</dbReference>
<sequence length="209" mass="23612">MYKIICEGKEEAEGRDEEPEKITVVQLEDDKNSEEPDEKKRTQDDMLTDIVVILEQLINPRLSITSLFSALFGVIAIIVGSIYVFRLPDTATTARKLVILLIIYGMLQLLHATAYFVTCVKTSIALFRGVKDLHQIAVGLLLAFVYMAISLISMVVGIFGFYKVVALASFVEYWDSTSALYCPRIVFYTSLIVFVFHIVLVMIRCCCFK</sequence>
<keyword evidence="2" id="KW-0812">Transmembrane</keyword>
<feature type="transmembrane region" description="Helical" evidence="2">
    <location>
        <begin position="138"/>
        <end position="165"/>
    </location>
</feature>
<feature type="transmembrane region" description="Helical" evidence="2">
    <location>
        <begin position="64"/>
        <end position="85"/>
    </location>
</feature>
<keyword evidence="2" id="KW-0472">Membrane</keyword>
<protein>
    <submittedName>
        <fullName evidence="3">Uncharacterized protein</fullName>
    </submittedName>
</protein>
<feature type="region of interest" description="Disordered" evidence="1">
    <location>
        <begin position="1"/>
        <end position="42"/>
    </location>
</feature>
<evidence type="ECO:0000256" key="2">
    <source>
        <dbReference type="SAM" id="Phobius"/>
    </source>
</evidence>
<feature type="compositionally biased region" description="Basic and acidic residues" evidence="1">
    <location>
        <begin position="1"/>
        <end position="12"/>
    </location>
</feature>
<evidence type="ECO:0000256" key="1">
    <source>
        <dbReference type="SAM" id="MobiDB-lite"/>
    </source>
</evidence>
<feature type="transmembrane region" description="Helical" evidence="2">
    <location>
        <begin position="185"/>
        <end position="207"/>
    </location>
</feature>
<name>A0AAD5WL81_PARTN</name>
<keyword evidence="4" id="KW-1185">Reference proteome</keyword>
<comment type="caution">
    <text evidence="3">The sequence shown here is derived from an EMBL/GenBank/DDBJ whole genome shotgun (WGS) entry which is preliminary data.</text>
</comment>
<proteinExistence type="predicted"/>
<dbReference type="EMBL" id="JAHQIW010007352">
    <property type="protein sequence ID" value="KAJ1373820.1"/>
    <property type="molecule type" value="Genomic_DNA"/>
</dbReference>
<feature type="transmembrane region" description="Helical" evidence="2">
    <location>
        <begin position="97"/>
        <end position="117"/>
    </location>
</feature>
<evidence type="ECO:0000313" key="4">
    <source>
        <dbReference type="Proteomes" id="UP001196413"/>
    </source>
</evidence>
<gene>
    <name evidence="3" type="ORF">KIN20_036342</name>
</gene>
<accession>A0AAD5WL81</accession>
<feature type="compositionally biased region" description="Basic and acidic residues" evidence="1">
    <location>
        <begin position="28"/>
        <end position="42"/>
    </location>
</feature>
<organism evidence="3 4">
    <name type="scientific">Parelaphostrongylus tenuis</name>
    <name type="common">Meningeal worm</name>
    <dbReference type="NCBI Taxonomy" id="148309"/>
    <lineage>
        <taxon>Eukaryota</taxon>
        <taxon>Metazoa</taxon>
        <taxon>Ecdysozoa</taxon>
        <taxon>Nematoda</taxon>
        <taxon>Chromadorea</taxon>
        <taxon>Rhabditida</taxon>
        <taxon>Rhabditina</taxon>
        <taxon>Rhabditomorpha</taxon>
        <taxon>Strongyloidea</taxon>
        <taxon>Metastrongylidae</taxon>
        <taxon>Parelaphostrongylus</taxon>
    </lineage>
</organism>
<keyword evidence="2" id="KW-1133">Transmembrane helix</keyword>
<evidence type="ECO:0000313" key="3">
    <source>
        <dbReference type="EMBL" id="KAJ1373820.1"/>
    </source>
</evidence>